<feature type="compositionally biased region" description="Basic and acidic residues" evidence="1">
    <location>
        <begin position="57"/>
        <end position="70"/>
    </location>
</feature>
<organism evidence="2 3">
    <name type="scientific">Aldrovandia affinis</name>
    <dbReference type="NCBI Taxonomy" id="143900"/>
    <lineage>
        <taxon>Eukaryota</taxon>
        <taxon>Metazoa</taxon>
        <taxon>Chordata</taxon>
        <taxon>Craniata</taxon>
        <taxon>Vertebrata</taxon>
        <taxon>Euteleostomi</taxon>
        <taxon>Actinopterygii</taxon>
        <taxon>Neopterygii</taxon>
        <taxon>Teleostei</taxon>
        <taxon>Notacanthiformes</taxon>
        <taxon>Halosauridae</taxon>
        <taxon>Aldrovandia</taxon>
    </lineage>
</organism>
<evidence type="ECO:0000256" key="1">
    <source>
        <dbReference type="SAM" id="MobiDB-lite"/>
    </source>
</evidence>
<proteinExistence type="predicted"/>
<dbReference type="AlphaFoldDB" id="A0AAD7X0C8"/>
<keyword evidence="3" id="KW-1185">Reference proteome</keyword>
<gene>
    <name evidence="2" type="ORF">AAFF_G00426000</name>
</gene>
<protein>
    <submittedName>
        <fullName evidence="2">Uncharacterized protein</fullName>
    </submittedName>
</protein>
<dbReference type="EMBL" id="JAINUG010000009">
    <property type="protein sequence ID" value="KAJ8415620.1"/>
    <property type="molecule type" value="Genomic_DNA"/>
</dbReference>
<name>A0AAD7X0C8_9TELE</name>
<dbReference type="Proteomes" id="UP001221898">
    <property type="component" value="Unassembled WGS sequence"/>
</dbReference>
<comment type="caution">
    <text evidence="2">The sequence shown here is derived from an EMBL/GenBank/DDBJ whole genome shotgun (WGS) entry which is preliminary data.</text>
</comment>
<sequence>MPEIRPPEHFVKQQRERVRVLAQFGVHFARIRLTVAFEGRTAPPESPDESRSFGPEHAGRKEGFPAKKRA</sequence>
<accession>A0AAD7X0C8</accession>
<feature type="region of interest" description="Disordered" evidence="1">
    <location>
        <begin position="37"/>
        <end position="70"/>
    </location>
</feature>
<reference evidence="2" key="1">
    <citation type="journal article" date="2023" name="Science">
        <title>Genome structures resolve the early diversification of teleost fishes.</title>
        <authorList>
            <person name="Parey E."/>
            <person name="Louis A."/>
            <person name="Montfort J."/>
            <person name="Bouchez O."/>
            <person name="Roques C."/>
            <person name="Iampietro C."/>
            <person name="Lluch J."/>
            <person name="Castinel A."/>
            <person name="Donnadieu C."/>
            <person name="Desvignes T."/>
            <person name="Floi Bucao C."/>
            <person name="Jouanno E."/>
            <person name="Wen M."/>
            <person name="Mejri S."/>
            <person name="Dirks R."/>
            <person name="Jansen H."/>
            <person name="Henkel C."/>
            <person name="Chen W.J."/>
            <person name="Zahm M."/>
            <person name="Cabau C."/>
            <person name="Klopp C."/>
            <person name="Thompson A.W."/>
            <person name="Robinson-Rechavi M."/>
            <person name="Braasch I."/>
            <person name="Lecointre G."/>
            <person name="Bobe J."/>
            <person name="Postlethwait J.H."/>
            <person name="Berthelot C."/>
            <person name="Roest Crollius H."/>
            <person name="Guiguen Y."/>
        </authorList>
    </citation>
    <scope>NUCLEOTIDE SEQUENCE</scope>
    <source>
        <strain evidence="2">NC1722</strain>
    </source>
</reference>
<evidence type="ECO:0000313" key="2">
    <source>
        <dbReference type="EMBL" id="KAJ8415620.1"/>
    </source>
</evidence>
<evidence type="ECO:0000313" key="3">
    <source>
        <dbReference type="Proteomes" id="UP001221898"/>
    </source>
</evidence>